<dbReference type="Pfam" id="PF00932">
    <property type="entry name" value="LTD"/>
    <property type="match status" value="2"/>
</dbReference>
<name>A0A2M8KRN2_9BACT</name>
<dbReference type="AlphaFoldDB" id="A0A2M8KRN2"/>
<evidence type="ECO:0000256" key="1">
    <source>
        <dbReference type="SAM" id="Phobius"/>
    </source>
</evidence>
<reference evidence="4" key="1">
    <citation type="submission" date="2017-09" db="EMBL/GenBank/DDBJ databases">
        <title>Depth-based differentiation of microbial function through sediment-hosted aquifers and enrichment of novel symbionts in the deep terrestrial subsurface.</title>
        <authorList>
            <person name="Probst A.J."/>
            <person name="Ladd B."/>
            <person name="Jarett J.K."/>
            <person name="Geller-Mcgrath D.E."/>
            <person name="Sieber C.M.K."/>
            <person name="Emerson J.B."/>
            <person name="Anantharaman K."/>
            <person name="Thomas B.C."/>
            <person name="Malmstrom R."/>
            <person name="Stieglmeier M."/>
            <person name="Klingl A."/>
            <person name="Woyke T."/>
            <person name="Ryan C.M."/>
            <person name="Banfield J.F."/>
        </authorList>
    </citation>
    <scope>NUCLEOTIDE SEQUENCE [LARGE SCALE GENOMIC DNA]</scope>
</reference>
<keyword evidence="1" id="KW-0812">Transmembrane</keyword>
<keyword evidence="1" id="KW-0472">Membrane</keyword>
<comment type="caution">
    <text evidence="3">The sequence shown here is derived from an EMBL/GenBank/DDBJ whole genome shotgun (WGS) entry which is preliminary data.</text>
</comment>
<evidence type="ECO:0000259" key="2">
    <source>
        <dbReference type="PROSITE" id="PS51841"/>
    </source>
</evidence>
<protein>
    <recommendedName>
        <fullName evidence="2">LTD domain-containing protein</fullName>
    </recommendedName>
</protein>
<dbReference type="EMBL" id="PFED01000168">
    <property type="protein sequence ID" value="PJE62587.1"/>
    <property type="molecule type" value="Genomic_DNA"/>
</dbReference>
<dbReference type="PROSITE" id="PS51841">
    <property type="entry name" value="LTD"/>
    <property type="match status" value="1"/>
</dbReference>
<dbReference type="InterPro" id="IPR036415">
    <property type="entry name" value="Lamin_tail_dom_sf"/>
</dbReference>
<accession>A0A2M8KRN2</accession>
<evidence type="ECO:0000313" key="4">
    <source>
        <dbReference type="Proteomes" id="UP000229554"/>
    </source>
</evidence>
<feature type="transmembrane region" description="Helical" evidence="1">
    <location>
        <begin position="352"/>
        <end position="373"/>
    </location>
</feature>
<dbReference type="Gene3D" id="2.60.40.1260">
    <property type="entry name" value="Lamin Tail domain"/>
    <property type="match status" value="1"/>
</dbReference>
<feature type="domain" description="LTD" evidence="2">
    <location>
        <begin position="148"/>
        <end position="258"/>
    </location>
</feature>
<dbReference type="InterPro" id="IPR001322">
    <property type="entry name" value="Lamin_tail_dom"/>
</dbReference>
<dbReference type="Proteomes" id="UP000229554">
    <property type="component" value="Unassembled WGS sequence"/>
</dbReference>
<evidence type="ECO:0000313" key="3">
    <source>
        <dbReference type="EMBL" id="PJE62587.1"/>
    </source>
</evidence>
<dbReference type="SUPFAM" id="SSF74853">
    <property type="entry name" value="Lamin A/C globular tail domain"/>
    <property type="match status" value="2"/>
</dbReference>
<keyword evidence="1" id="KW-1133">Transmembrane helix</keyword>
<gene>
    <name evidence="3" type="ORF">COU88_04170</name>
</gene>
<proteinExistence type="predicted"/>
<sequence>MRLLVFIFLFFSLCKSVYALRINEIYPAPQQGNFEWVELYNEGDQPVNLLDFVLTDETGKTLVFATNSAQTHGYVTATSSGVLNNSGDTVLLKTVSGTELEQVIYPANIDATHSYTFCEDTLWTVQTATQGSENISCLAPTPVPTLVPTTAPTLTSTPTPTLYAQVQNISINEFMPNPSDGPEWVELYNGNDVNITLTNWYIDDAENTGSTPYTFSVSIEKNSLATIPLKSALLNNNGDTVRLLNTLKQEVNTTSYTTSEEDKSISKQKDGTWCTANATQGYENDNCISTITTALTTRISPTPSVQSAAISIHNSAHIYPSVTLSLQYVKKSNEQANTPHVLGASTTQLPSLFYFFAVLSCASSCVSGGLFALHFKRR</sequence>
<organism evidence="3 4">
    <name type="scientific">Candidatus Roizmanbacteria bacterium CG10_big_fil_rev_8_21_14_0_10_39_6</name>
    <dbReference type="NCBI Taxonomy" id="1974853"/>
    <lineage>
        <taxon>Bacteria</taxon>
        <taxon>Candidatus Roizmaniibacteriota</taxon>
    </lineage>
</organism>